<dbReference type="EMBL" id="KZ678134">
    <property type="protein sequence ID" value="PSN67979.1"/>
    <property type="molecule type" value="Genomic_DNA"/>
</dbReference>
<dbReference type="AlphaFoldDB" id="A0A2T2NRI7"/>
<gene>
    <name evidence="1" type="ORF">BS50DRAFT_354018</name>
</gene>
<name>A0A2T2NRI7_CORCC</name>
<organism evidence="1 2">
    <name type="scientific">Corynespora cassiicola Philippines</name>
    <dbReference type="NCBI Taxonomy" id="1448308"/>
    <lineage>
        <taxon>Eukaryota</taxon>
        <taxon>Fungi</taxon>
        <taxon>Dikarya</taxon>
        <taxon>Ascomycota</taxon>
        <taxon>Pezizomycotina</taxon>
        <taxon>Dothideomycetes</taxon>
        <taxon>Pleosporomycetidae</taxon>
        <taxon>Pleosporales</taxon>
        <taxon>Corynesporascaceae</taxon>
        <taxon>Corynespora</taxon>
    </lineage>
</organism>
<evidence type="ECO:0000313" key="2">
    <source>
        <dbReference type="Proteomes" id="UP000240883"/>
    </source>
</evidence>
<evidence type="ECO:0000313" key="1">
    <source>
        <dbReference type="EMBL" id="PSN67979.1"/>
    </source>
</evidence>
<reference evidence="1 2" key="1">
    <citation type="journal article" date="2018" name="Front. Microbiol.">
        <title>Genome-Wide Analysis of Corynespora cassiicola Leaf Fall Disease Putative Effectors.</title>
        <authorList>
            <person name="Lopez D."/>
            <person name="Ribeiro S."/>
            <person name="Label P."/>
            <person name="Fumanal B."/>
            <person name="Venisse J.S."/>
            <person name="Kohler A."/>
            <person name="de Oliveira R.R."/>
            <person name="Labutti K."/>
            <person name="Lipzen A."/>
            <person name="Lail K."/>
            <person name="Bauer D."/>
            <person name="Ohm R.A."/>
            <person name="Barry K.W."/>
            <person name="Spatafora J."/>
            <person name="Grigoriev I.V."/>
            <person name="Martin F.M."/>
            <person name="Pujade-Renaud V."/>
        </authorList>
    </citation>
    <scope>NUCLEOTIDE SEQUENCE [LARGE SCALE GENOMIC DNA]</scope>
    <source>
        <strain evidence="1 2">Philippines</strain>
    </source>
</reference>
<protein>
    <submittedName>
        <fullName evidence="1">Uncharacterized protein</fullName>
    </submittedName>
</protein>
<proteinExistence type="predicted"/>
<sequence>MPLTDPRFKVQRSEATLAQRLDCRAGYDIRGKRATRWSESWATPHGGRGSCRGSAIHRRAFPASFSNFGRDGRKIARIRARRIQDPGGRGVCMEGFERHDRGLEFRHEHISIKAAARMFVAGQTRSRVGVGGWCYSCEVPAGLASAFLELAACRPSRGTRIG</sequence>
<keyword evidence="2" id="KW-1185">Reference proteome</keyword>
<accession>A0A2T2NRI7</accession>
<dbReference type="Proteomes" id="UP000240883">
    <property type="component" value="Unassembled WGS sequence"/>
</dbReference>